<dbReference type="PRINTS" id="PR00113">
    <property type="entry name" value="ALKPHPHTASE"/>
</dbReference>
<keyword evidence="5" id="KW-0336">GPI-anchor</keyword>
<comment type="cofactor">
    <cofactor evidence="14">
        <name>Zn(2+)</name>
        <dbReference type="ChEBI" id="CHEBI:29105"/>
    </cofactor>
    <text evidence="14">Binds 2 Zn(2+) ions.</text>
</comment>
<evidence type="ECO:0000256" key="14">
    <source>
        <dbReference type="PIRSR" id="PIRSR601952-2"/>
    </source>
</evidence>
<keyword evidence="10" id="KW-0472">Membrane</keyword>
<dbReference type="FunFam" id="3.40.720.10:FF:000008">
    <property type="entry name" value="Alkaline phosphatase"/>
    <property type="match status" value="1"/>
</dbReference>
<feature type="binding site" evidence="14">
    <location>
        <position position="352"/>
    </location>
    <ligand>
        <name>Zn(2+)</name>
        <dbReference type="ChEBI" id="CHEBI:29105"/>
        <label>2</label>
    </ligand>
</feature>
<feature type="binding site" evidence="14">
    <location>
        <position position="465"/>
    </location>
    <ligand>
        <name>Zn(2+)</name>
        <dbReference type="ChEBI" id="CHEBI:29105"/>
        <label>2</label>
    </ligand>
</feature>
<proteinExistence type="inferred from homology"/>
<dbReference type="Gene3D" id="3.40.720.10">
    <property type="entry name" value="Alkaline Phosphatase, subunit A"/>
    <property type="match status" value="1"/>
</dbReference>
<comment type="similarity">
    <text evidence="2 15">Belongs to the alkaline phosphatase family.</text>
</comment>
<accession>A0AA38HXH4</accession>
<keyword evidence="8 14" id="KW-0862">Zinc</keyword>
<feature type="binding site" evidence="14">
    <location>
        <position position="389"/>
    </location>
    <ligand>
        <name>Zn(2+)</name>
        <dbReference type="ChEBI" id="CHEBI:29105"/>
        <label>2</label>
    </ligand>
</feature>
<evidence type="ECO:0000256" key="7">
    <source>
        <dbReference type="ARBA" id="ARBA00022801"/>
    </source>
</evidence>
<evidence type="ECO:0000256" key="15">
    <source>
        <dbReference type="RuleBase" id="RU003946"/>
    </source>
</evidence>
<evidence type="ECO:0000256" key="16">
    <source>
        <dbReference type="SAM" id="SignalP"/>
    </source>
</evidence>
<dbReference type="GO" id="GO:0046872">
    <property type="term" value="F:metal ion binding"/>
    <property type="evidence" value="ECO:0007669"/>
    <property type="project" value="UniProtKB-KW"/>
</dbReference>
<feature type="binding site" evidence="14">
    <location>
        <position position="390"/>
    </location>
    <ligand>
        <name>Zn(2+)</name>
        <dbReference type="ChEBI" id="CHEBI:29105"/>
        <label>2</label>
    </ligand>
</feature>
<dbReference type="EC" id="3.1.3.1" evidence="3"/>
<evidence type="ECO:0000256" key="5">
    <source>
        <dbReference type="ARBA" id="ARBA00022622"/>
    </source>
</evidence>
<dbReference type="GO" id="GO:0005886">
    <property type="term" value="C:plasma membrane"/>
    <property type="evidence" value="ECO:0007669"/>
    <property type="project" value="UniProtKB-SubCell"/>
</dbReference>
<name>A0AA38HXH4_9CUCU</name>
<keyword evidence="11" id="KW-0325">Glycoprotein</keyword>
<evidence type="ECO:0000256" key="6">
    <source>
        <dbReference type="ARBA" id="ARBA00022723"/>
    </source>
</evidence>
<dbReference type="Pfam" id="PF00245">
    <property type="entry name" value="Alk_phosphatase"/>
    <property type="match status" value="1"/>
</dbReference>
<evidence type="ECO:0000313" key="17">
    <source>
        <dbReference type="EMBL" id="KAJ3645660.1"/>
    </source>
</evidence>
<evidence type="ECO:0000256" key="9">
    <source>
        <dbReference type="ARBA" id="ARBA00022842"/>
    </source>
</evidence>
<reference evidence="17" key="1">
    <citation type="journal article" date="2023" name="G3 (Bethesda)">
        <title>Whole genome assemblies of Zophobas morio and Tenebrio molitor.</title>
        <authorList>
            <person name="Kaur S."/>
            <person name="Stinson S.A."/>
            <person name="diCenzo G.C."/>
        </authorList>
    </citation>
    <scope>NUCLEOTIDE SEQUENCE</scope>
    <source>
        <strain evidence="17">QUZm001</strain>
    </source>
</reference>
<keyword evidence="12" id="KW-0449">Lipoprotein</keyword>
<evidence type="ECO:0000256" key="2">
    <source>
        <dbReference type="ARBA" id="ARBA00005984"/>
    </source>
</evidence>
<organism evidence="17 18">
    <name type="scientific">Zophobas morio</name>
    <dbReference type="NCBI Taxonomy" id="2755281"/>
    <lineage>
        <taxon>Eukaryota</taxon>
        <taxon>Metazoa</taxon>
        <taxon>Ecdysozoa</taxon>
        <taxon>Arthropoda</taxon>
        <taxon>Hexapoda</taxon>
        <taxon>Insecta</taxon>
        <taxon>Pterygota</taxon>
        <taxon>Neoptera</taxon>
        <taxon>Endopterygota</taxon>
        <taxon>Coleoptera</taxon>
        <taxon>Polyphaga</taxon>
        <taxon>Cucujiformia</taxon>
        <taxon>Tenebrionidae</taxon>
        <taxon>Zophobas</taxon>
    </lineage>
</organism>
<dbReference type="SMART" id="SM00098">
    <property type="entry name" value="alkPPc"/>
    <property type="match status" value="1"/>
</dbReference>
<dbReference type="EMBL" id="JALNTZ010000007">
    <property type="protein sequence ID" value="KAJ3645660.1"/>
    <property type="molecule type" value="Genomic_DNA"/>
</dbReference>
<evidence type="ECO:0000256" key="4">
    <source>
        <dbReference type="ARBA" id="ARBA00022475"/>
    </source>
</evidence>
<evidence type="ECO:0000256" key="12">
    <source>
        <dbReference type="ARBA" id="ARBA00023288"/>
    </source>
</evidence>
<feature type="binding site" evidence="14">
    <location>
        <position position="80"/>
    </location>
    <ligand>
        <name>Zn(2+)</name>
        <dbReference type="ChEBI" id="CHEBI:29105"/>
        <label>2</label>
    </ligand>
</feature>
<keyword evidence="7" id="KW-0378">Hydrolase</keyword>
<feature type="chain" id="PRO_5041401618" description="alkaline phosphatase" evidence="16">
    <location>
        <begin position="18"/>
        <end position="512"/>
    </location>
</feature>
<dbReference type="PANTHER" id="PTHR11596">
    <property type="entry name" value="ALKALINE PHOSPHATASE"/>
    <property type="match status" value="1"/>
</dbReference>
<evidence type="ECO:0000256" key="10">
    <source>
        <dbReference type="ARBA" id="ARBA00023136"/>
    </source>
</evidence>
<feature type="binding site" evidence="14">
    <location>
        <position position="189"/>
    </location>
    <ligand>
        <name>Mg(2+)</name>
        <dbReference type="ChEBI" id="CHEBI:18420"/>
    </ligand>
</feature>
<evidence type="ECO:0000256" key="11">
    <source>
        <dbReference type="ARBA" id="ARBA00023180"/>
    </source>
</evidence>
<comment type="caution">
    <text evidence="17">The sequence shown here is derived from an EMBL/GenBank/DDBJ whole genome shotgun (WGS) entry which is preliminary data.</text>
</comment>
<dbReference type="PANTHER" id="PTHR11596:SF91">
    <property type="entry name" value="ALKALINE PHOSPHATASE-RELATED"/>
    <property type="match status" value="1"/>
</dbReference>
<keyword evidence="6 14" id="KW-0479">Metal-binding</keyword>
<dbReference type="InterPro" id="IPR017850">
    <property type="entry name" value="Alkaline_phosphatase_core_sf"/>
</dbReference>
<comment type="subcellular location">
    <subcellularLocation>
        <location evidence="1">Cell membrane</location>
        <topology evidence="1">Lipid-anchor</topology>
        <topology evidence="1">GPI-anchor</topology>
    </subcellularLocation>
</comment>
<keyword evidence="4" id="KW-1003">Cell membrane</keyword>
<evidence type="ECO:0000256" key="1">
    <source>
        <dbReference type="ARBA" id="ARBA00004609"/>
    </source>
</evidence>
<dbReference type="AlphaFoldDB" id="A0AA38HXH4"/>
<dbReference type="GO" id="GO:0004035">
    <property type="term" value="F:alkaline phosphatase activity"/>
    <property type="evidence" value="ECO:0007669"/>
    <property type="project" value="UniProtKB-EC"/>
</dbReference>
<dbReference type="CDD" id="cd16012">
    <property type="entry name" value="ALP"/>
    <property type="match status" value="1"/>
</dbReference>
<evidence type="ECO:0000256" key="13">
    <source>
        <dbReference type="PIRSR" id="PIRSR601952-1"/>
    </source>
</evidence>
<feature type="binding site" evidence="14">
    <location>
        <position position="187"/>
    </location>
    <ligand>
        <name>Mg(2+)</name>
        <dbReference type="ChEBI" id="CHEBI:18420"/>
    </ligand>
</feature>
<evidence type="ECO:0000313" key="18">
    <source>
        <dbReference type="Proteomes" id="UP001168821"/>
    </source>
</evidence>
<sequence length="512" mass="55779">MYTNLILLVSFVAQIWAAPNKQNDGMHPHLPVNPIGSLKVDPAEDTSAYWNENAQKTVQEIISRQLNENVAKNVILFLGDGMSIPTIAAARVYNGGEEIQLAFDKFPYMALSMTYSVDKQVPDSATTATAYLGGVKANYGTIGVGPEVPREDCLGMLNVSNHVLSIGYYSQLQNKRTGLVTTARVTHASPAGVYAHTAERDWEADSDVLDSFKDPTVCTDIATQLVYGETGKNLNVIFGGGRNRLLPEEIEDEEGHDGKRVDGVNLIEKWLEQADDRQYIWNRDQLLALDTSNVSSILGLFAHAHMDYNLDRDTTMDPSLAEMTKAAIEILSTGDNGYFLFVEGARIDMAHHDAEARVALDETIEFSKAVQAAVDLTDEADTLIIVTADHAHTLSYSGYASRGNDILEFGGNGIDGRVYTTINYANGPGYKMSDADGSRHDISEDDYGDDHYAFPSVAPLDSETHGGDDVAVYARGPWAHLFTGNLEQNVIPHLMSYASCVGTGYTACDAAN</sequence>
<dbReference type="InterPro" id="IPR001952">
    <property type="entry name" value="Alkaline_phosphatase"/>
</dbReference>
<feature type="signal peptide" evidence="16">
    <location>
        <begin position="1"/>
        <end position="17"/>
    </location>
</feature>
<keyword evidence="18" id="KW-1185">Reference proteome</keyword>
<feature type="binding site" evidence="14">
    <location>
        <position position="80"/>
    </location>
    <ligand>
        <name>Mg(2+)</name>
        <dbReference type="ChEBI" id="CHEBI:18420"/>
    </ligand>
</feature>
<protein>
    <recommendedName>
        <fullName evidence="3">alkaline phosphatase</fullName>
        <ecNumber evidence="3">3.1.3.1</ecNumber>
    </recommendedName>
</protein>
<evidence type="ECO:0000256" key="3">
    <source>
        <dbReference type="ARBA" id="ARBA00012647"/>
    </source>
</evidence>
<comment type="cofactor">
    <cofactor evidence="14">
        <name>Mg(2+)</name>
        <dbReference type="ChEBI" id="CHEBI:18420"/>
    </cofactor>
    <text evidence="14">Binds 1 Mg(2+) ion.</text>
</comment>
<keyword evidence="16" id="KW-0732">Signal</keyword>
<feature type="binding site" evidence="14">
    <location>
        <position position="343"/>
    </location>
    <ligand>
        <name>Mg(2+)</name>
        <dbReference type="ChEBI" id="CHEBI:18420"/>
    </ligand>
</feature>
<feature type="active site" description="Phosphoserine intermediate" evidence="13">
    <location>
        <position position="124"/>
    </location>
</feature>
<dbReference type="SUPFAM" id="SSF53649">
    <property type="entry name" value="Alkaline phosphatase-like"/>
    <property type="match status" value="1"/>
</dbReference>
<dbReference type="GO" id="GO:0098552">
    <property type="term" value="C:side of membrane"/>
    <property type="evidence" value="ECO:0007669"/>
    <property type="project" value="UniProtKB-KW"/>
</dbReference>
<feature type="binding site" evidence="14">
    <location>
        <position position="348"/>
    </location>
    <ligand>
        <name>Zn(2+)</name>
        <dbReference type="ChEBI" id="CHEBI:29105"/>
        <label>2</label>
    </ligand>
</feature>
<gene>
    <name evidence="17" type="ORF">Zmor_023301</name>
</gene>
<keyword evidence="9 14" id="KW-0460">Magnesium</keyword>
<dbReference type="Proteomes" id="UP001168821">
    <property type="component" value="Unassembled WGS sequence"/>
</dbReference>
<evidence type="ECO:0000256" key="8">
    <source>
        <dbReference type="ARBA" id="ARBA00022833"/>
    </source>
</evidence>